<accession>A0A6J5KWU2</accession>
<dbReference type="InterPro" id="IPR010667">
    <property type="entry name" value="Phage_T4_Gp19"/>
</dbReference>
<gene>
    <name evidence="1" type="ORF">UFOVP58_123</name>
</gene>
<name>A0A6J5KWU2_9CAUD</name>
<sequence>MARISDFKAFMIGGGARANQFLVNLTFPAFVGGGIVAGQEAQFLCKSAQLPASTLANIEIQYRGRPVNFAGERTFQPWGITVYNDTSFGIRNALEQWSNGIQALNATTGLVNPRDYQVDLSVSQLDRNGAILKTYKFVDAYPTQVGAIALDYDQGGQIEQFDVEFQYNYWESDTAQQGAFGVNTSINTPIGTFPITL</sequence>
<reference evidence="1" key="1">
    <citation type="submission" date="2020-04" db="EMBL/GenBank/DDBJ databases">
        <authorList>
            <person name="Chiriac C."/>
            <person name="Salcher M."/>
            <person name="Ghai R."/>
            <person name="Kavagutti S V."/>
        </authorList>
    </citation>
    <scope>NUCLEOTIDE SEQUENCE</scope>
</reference>
<dbReference type="Pfam" id="PF06841">
    <property type="entry name" value="Phage_T4_gp19"/>
    <property type="match status" value="1"/>
</dbReference>
<organism evidence="1">
    <name type="scientific">uncultured Caudovirales phage</name>
    <dbReference type="NCBI Taxonomy" id="2100421"/>
    <lineage>
        <taxon>Viruses</taxon>
        <taxon>Duplodnaviria</taxon>
        <taxon>Heunggongvirae</taxon>
        <taxon>Uroviricota</taxon>
        <taxon>Caudoviricetes</taxon>
        <taxon>Peduoviridae</taxon>
        <taxon>Maltschvirus</taxon>
        <taxon>Maltschvirus maltsch</taxon>
    </lineage>
</organism>
<dbReference type="GO" id="GO:0005198">
    <property type="term" value="F:structural molecule activity"/>
    <property type="evidence" value="ECO:0007669"/>
    <property type="project" value="InterPro"/>
</dbReference>
<dbReference type="EMBL" id="LR796186">
    <property type="protein sequence ID" value="CAB4125373.1"/>
    <property type="molecule type" value="Genomic_DNA"/>
</dbReference>
<evidence type="ECO:0000313" key="1">
    <source>
        <dbReference type="EMBL" id="CAB4125373.1"/>
    </source>
</evidence>
<protein>
    <submittedName>
        <fullName evidence="1">Tail tube protein</fullName>
    </submittedName>
</protein>
<proteinExistence type="predicted"/>